<protein>
    <submittedName>
        <fullName evidence="3">DMT family transporter</fullName>
    </submittedName>
</protein>
<accession>A0ABT3I9M8</accession>
<feature type="transmembrane region" description="Helical" evidence="1">
    <location>
        <begin position="68"/>
        <end position="89"/>
    </location>
</feature>
<keyword evidence="1" id="KW-0812">Transmembrane</keyword>
<feature type="transmembrane region" description="Helical" evidence="1">
    <location>
        <begin position="198"/>
        <end position="222"/>
    </location>
</feature>
<evidence type="ECO:0000259" key="2">
    <source>
        <dbReference type="Pfam" id="PF00892"/>
    </source>
</evidence>
<dbReference type="Pfam" id="PF00892">
    <property type="entry name" value="EamA"/>
    <property type="match status" value="2"/>
</dbReference>
<feature type="transmembrane region" description="Helical" evidence="1">
    <location>
        <begin position="257"/>
        <end position="278"/>
    </location>
</feature>
<reference evidence="3" key="1">
    <citation type="submission" date="2022-10" db="EMBL/GenBank/DDBJ databases">
        <title>Shewanella flava sp. nov, isolated from the estuary of the Fenhe River into the Yellow River.</title>
        <authorList>
            <person name="Li Y."/>
        </authorList>
    </citation>
    <scope>NUCLEOTIDE SEQUENCE</scope>
    <source>
        <strain evidence="3">FYR11-62</strain>
    </source>
</reference>
<comment type="caution">
    <text evidence="3">The sequence shown here is derived from an EMBL/GenBank/DDBJ whole genome shotgun (WGS) entry which is preliminary data.</text>
</comment>
<feature type="transmembrane region" description="Helical" evidence="1">
    <location>
        <begin position="120"/>
        <end position="137"/>
    </location>
</feature>
<dbReference type="SUPFAM" id="SSF103481">
    <property type="entry name" value="Multidrug resistance efflux transporter EmrE"/>
    <property type="match status" value="2"/>
</dbReference>
<keyword evidence="1" id="KW-0472">Membrane</keyword>
<feature type="transmembrane region" description="Helical" evidence="1">
    <location>
        <begin position="143"/>
        <end position="160"/>
    </location>
</feature>
<feature type="transmembrane region" description="Helical" evidence="1">
    <location>
        <begin position="172"/>
        <end position="192"/>
    </location>
</feature>
<dbReference type="InterPro" id="IPR000620">
    <property type="entry name" value="EamA_dom"/>
</dbReference>
<evidence type="ECO:0000313" key="4">
    <source>
        <dbReference type="Proteomes" id="UP001163714"/>
    </source>
</evidence>
<evidence type="ECO:0000313" key="3">
    <source>
        <dbReference type="EMBL" id="MCW3172766.1"/>
    </source>
</evidence>
<feature type="transmembrane region" description="Helical" evidence="1">
    <location>
        <begin position="35"/>
        <end position="56"/>
    </location>
</feature>
<keyword evidence="1" id="KW-1133">Transmembrane helix</keyword>
<gene>
    <name evidence="3" type="ORF">OHT75_09770</name>
</gene>
<organism evidence="3 4">
    <name type="scientific">Shewanella subflava</name>
    <dbReference type="NCBI Taxonomy" id="2986476"/>
    <lineage>
        <taxon>Bacteria</taxon>
        <taxon>Pseudomonadati</taxon>
        <taxon>Pseudomonadota</taxon>
        <taxon>Gammaproteobacteria</taxon>
        <taxon>Alteromonadales</taxon>
        <taxon>Shewanellaceae</taxon>
        <taxon>Shewanella</taxon>
    </lineage>
</organism>
<dbReference type="RefSeq" id="WP_264726290.1">
    <property type="nucleotide sequence ID" value="NZ_JAPDMX010000024.1"/>
</dbReference>
<dbReference type="Gene3D" id="1.10.3730.20">
    <property type="match status" value="1"/>
</dbReference>
<keyword evidence="4" id="KW-1185">Reference proteome</keyword>
<sequence>MQPSVLLGIGLLIMGNVFSALYDVSVKWLPSNADAASFLLIRQVMSVLMILPLWLYSGRPQTTHYKMHLFRANIGAVGGLCFIIGLMSLPLATAGALFFSGPIMIMVLGALLLKEKVTPLQWVAVFLGFMGIVILLRPTQINWFAVLVLVSALTFAMSQLTLKKLPSAENPLLTLMFYNLFSLPLVCLMVVFLGEMTISVDIILVALMSNIFLLIYQWFCFFAYRKTQASDIAIAEYTGLLFCVFFGWLWFDEWLDGLSWVGAGLIILPSLVLPYIAYQWRKLQSHKLALVKKAHPIISGQ</sequence>
<dbReference type="PANTHER" id="PTHR22911">
    <property type="entry name" value="ACYL-MALONYL CONDENSING ENZYME-RELATED"/>
    <property type="match status" value="1"/>
</dbReference>
<feature type="domain" description="EamA" evidence="2">
    <location>
        <begin position="7"/>
        <end position="136"/>
    </location>
</feature>
<feature type="transmembrane region" description="Helical" evidence="1">
    <location>
        <begin position="234"/>
        <end position="251"/>
    </location>
</feature>
<dbReference type="Proteomes" id="UP001163714">
    <property type="component" value="Unassembled WGS sequence"/>
</dbReference>
<dbReference type="EMBL" id="JAPDMX010000024">
    <property type="protein sequence ID" value="MCW3172766.1"/>
    <property type="molecule type" value="Genomic_DNA"/>
</dbReference>
<name>A0ABT3I9M8_9GAMM</name>
<proteinExistence type="predicted"/>
<feature type="domain" description="EamA" evidence="2">
    <location>
        <begin position="144"/>
        <end position="268"/>
    </location>
</feature>
<dbReference type="PANTHER" id="PTHR22911:SF103">
    <property type="entry name" value="BLR2811 PROTEIN"/>
    <property type="match status" value="1"/>
</dbReference>
<dbReference type="InterPro" id="IPR037185">
    <property type="entry name" value="EmrE-like"/>
</dbReference>
<evidence type="ECO:0000256" key="1">
    <source>
        <dbReference type="SAM" id="Phobius"/>
    </source>
</evidence>